<keyword evidence="3" id="KW-1185">Reference proteome</keyword>
<dbReference type="OrthoDB" id="3691511at2"/>
<organism evidence="2 3">
    <name type="scientific">Thermostaphylospora chromogena</name>
    <dbReference type="NCBI Taxonomy" id="35622"/>
    <lineage>
        <taxon>Bacteria</taxon>
        <taxon>Bacillati</taxon>
        <taxon>Actinomycetota</taxon>
        <taxon>Actinomycetes</taxon>
        <taxon>Streptosporangiales</taxon>
        <taxon>Thermomonosporaceae</taxon>
        <taxon>Thermostaphylospora</taxon>
    </lineage>
</organism>
<keyword evidence="1" id="KW-0472">Membrane</keyword>
<dbReference type="Proteomes" id="UP000217103">
    <property type="component" value="Unassembled WGS sequence"/>
</dbReference>
<gene>
    <name evidence="2" type="ORF">SAMN04489764_2762</name>
</gene>
<name>A0A1H1F3C2_9ACTN</name>
<keyword evidence="1" id="KW-1133">Transmembrane helix</keyword>
<feature type="transmembrane region" description="Helical" evidence="1">
    <location>
        <begin position="109"/>
        <end position="130"/>
    </location>
</feature>
<evidence type="ECO:0000256" key="1">
    <source>
        <dbReference type="SAM" id="Phobius"/>
    </source>
</evidence>
<proteinExistence type="predicted"/>
<protein>
    <submittedName>
        <fullName evidence="2">Uncharacterized protein</fullName>
    </submittedName>
</protein>
<reference evidence="2 3" key="1">
    <citation type="submission" date="2016-10" db="EMBL/GenBank/DDBJ databases">
        <authorList>
            <person name="de Groot N.N."/>
        </authorList>
    </citation>
    <scope>NUCLEOTIDE SEQUENCE [LARGE SCALE GENOMIC DNA]</scope>
    <source>
        <strain evidence="2 3">DSM 43794</strain>
    </source>
</reference>
<feature type="transmembrane region" description="Helical" evidence="1">
    <location>
        <begin position="40"/>
        <end position="59"/>
    </location>
</feature>
<dbReference type="STRING" id="35622.SAMN04489764_2762"/>
<dbReference type="RefSeq" id="WP_093259399.1">
    <property type="nucleotide sequence ID" value="NZ_FNKK01000002.1"/>
</dbReference>
<keyword evidence="1" id="KW-0812">Transmembrane</keyword>
<accession>A0A1H1F3C2</accession>
<sequence length="183" mass="19713">MNAEHARRLGELALPGFVIGVTAGLIAGGLTLTAGQSTGGAVVAAVTLGLPLGLLGGGYSLLMGKGVIKPGVFTVAGLYWLAGFPLARLCQEAATSAYLTGTPALREGLLPFLAFQGLISLGFAIGFVWLHERMTPRWLMRVQDRNPDARRLFESYVRHVEMLWRSRERRRGRAPAARDEGVR</sequence>
<dbReference type="AlphaFoldDB" id="A0A1H1F3C2"/>
<evidence type="ECO:0000313" key="3">
    <source>
        <dbReference type="Proteomes" id="UP000217103"/>
    </source>
</evidence>
<evidence type="ECO:0000313" key="2">
    <source>
        <dbReference type="EMBL" id="SDQ95400.1"/>
    </source>
</evidence>
<feature type="transmembrane region" description="Helical" evidence="1">
    <location>
        <begin position="12"/>
        <end position="34"/>
    </location>
</feature>
<feature type="transmembrane region" description="Helical" evidence="1">
    <location>
        <begin position="71"/>
        <end position="89"/>
    </location>
</feature>
<dbReference type="EMBL" id="FNKK01000002">
    <property type="protein sequence ID" value="SDQ95400.1"/>
    <property type="molecule type" value="Genomic_DNA"/>
</dbReference>